<accession>A0AAD7DR48</accession>
<sequence length="176" mass="19756">ERVLAFSPKIPHINISYARPSLSSWALILVGKEARRQIGNLTKNDATDPTDPTQIRASTNGRVPSSSRAPVDVASWEQLKKNLSIPYVAKKYETRGPVPWYLSEMMTASTKGGVIVHRQRRPHTTIQVGAISSFVLSRNRYASGYFALPLAVWQFACKSHVDEKRIFSRFGFTVHD</sequence>
<evidence type="ECO:0000256" key="1">
    <source>
        <dbReference type="SAM" id="MobiDB-lite"/>
    </source>
</evidence>
<evidence type="ECO:0000313" key="2">
    <source>
        <dbReference type="EMBL" id="KAJ7697408.1"/>
    </source>
</evidence>
<name>A0AAD7DR48_MYCRO</name>
<protein>
    <submittedName>
        <fullName evidence="2">Uncharacterized protein</fullName>
    </submittedName>
</protein>
<dbReference type="Proteomes" id="UP001221757">
    <property type="component" value="Unassembled WGS sequence"/>
</dbReference>
<feature type="compositionally biased region" description="Polar residues" evidence="1">
    <location>
        <begin position="50"/>
        <end position="68"/>
    </location>
</feature>
<reference evidence="2" key="1">
    <citation type="submission" date="2023-03" db="EMBL/GenBank/DDBJ databases">
        <title>Massive genome expansion in bonnet fungi (Mycena s.s.) driven by repeated elements and novel gene families across ecological guilds.</title>
        <authorList>
            <consortium name="Lawrence Berkeley National Laboratory"/>
            <person name="Harder C.B."/>
            <person name="Miyauchi S."/>
            <person name="Viragh M."/>
            <person name="Kuo A."/>
            <person name="Thoen E."/>
            <person name="Andreopoulos B."/>
            <person name="Lu D."/>
            <person name="Skrede I."/>
            <person name="Drula E."/>
            <person name="Henrissat B."/>
            <person name="Morin E."/>
            <person name="Kohler A."/>
            <person name="Barry K."/>
            <person name="LaButti K."/>
            <person name="Morin E."/>
            <person name="Salamov A."/>
            <person name="Lipzen A."/>
            <person name="Mereny Z."/>
            <person name="Hegedus B."/>
            <person name="Baldrian P."/>
            <person name="Stursova M."/>
            <person name="Weitz H."/>
            <person name="Taylor A."/>
            <person name="Grigoriev I.V."/>
            <person name="Nagy L.G."/>
            <person name="Martin F."/>
            <person name="Kauserud H."/>
        </authorList>
    </citation>
    <scope>NUCLEOTIDE SEQUENCE</scope>
    <source>
        <strain evidence="2">CBHHK067</strain>
    </source>
</reference>
<feature type="non-terminal residue" evidence="2">
    <location>
        <position position="1"/>
    </location>
</feature>
<keyword evidence="3" id="KW-1185">Reference proteome</keyword>
<gene>
    <name evidence="2" type="ORF">B0H17DRAFT_904415</name>
</gene>
<feature type="non-terminal residue" evidence="2">
    <location>
        <position position="176"/>
    </location>
</feature>
<proteinExistence type="predicted"/>
<organism evidence="2 3">
    <name type="scientific">Mycena rosella</name>
    <name type="common">Pink bonnet</name>
    <name type="synonym">Agaricus rosellus</name>
    <dbReference type="NCBI Taxonomy" id="1033263"/>
    <lineage>
        <taxon>Eukaryota</taxon>
        <taxon>Fungi</taxon>
        <taxon>Dikarya</taxon>
        <taxon>Basidiomycota</taxon>
        <taxon>Agaricomycotina</taxon>
        <taxon>Agaricomycetes</taxon>
        <taxon>Agaricomycetidae</taxon>
        <taxon>Agaricales</taxon>
        <taxon>Marasmiineae</taxon>
        <taxon>Mycenaceae</taxon>
        <taxon>Mycena</taxon>
    </lineage>
</organism>
<comment type="caution">
    <text evidence="2">The sequence shown here is derived from an EMBL/GenBank/DDBJ whole genome shotgun (WGS) entry which is preliminary data.</text>
</comment>
<evidence type="ECO:0000313" key="3">
    <source>
        <dbReference type="Proteomes" id="UP001221757"/>
    </source>
</evidence>
<feature type="region of interest" description="Disordered" evidence="1">
    <location>
        <begin position="40"/>
        <end position="68"/>
    </location>
</feature>
<dbReference type="EMBL" id="JARKIE010000030">
    <property type="protein sequence ID" value="KAJ7697408.1"/>
    <property type="molecule type" value="Genomic_DNA"/>
</dbReference>
<dbReference type="AlphaFoldDB" id="A0AAD7DR48"/>